<dbReference type="Proteomes" id="UP001165427">
    <property type="component" value="Unassembled WGS sequence"/>
</dbReference>
<dbReference type="InterPro" id="IPR029060">
    <property type="entry name" value="PIN-like_dom_sf"/>
</dbReference>
<comment type="caution">
    <text evidence="1">The sequence shown here is derived from an EMBL/GenBank/DDBJ whole genome shotgun (WGS) entry which is preliminary data.</text>
</comment>
<feature type="non-terminal residue" evidence="1">
    <location>
        <position position="75"/>
    </location>
</feature>
<accession>A0AA41ULB4</accession>
<dbReference type="SUPFAM" id="SSF88723">
    <property type="entry name" value="PIN domain-like"/>
    <property type="match status" value="1"/>
</dbReference>
<proteinExistence type="predicted"/>
<keyword evidence="2" id="KW-1185">Reference proteome</keyword>
<reference evidence="1" key="1">
    <citation type="submission" date="2022-04" db="EMBL/GenBank/DDBJ databases">
        <title>Desulfatitalea alkaliphila sp. nov., a novel anaerobic sulfate-reducing bacterium isolated from terrestrial mud volcano, Taman Peninsula, Russia.</title>
        <authorList>
            <person name="Khomyakova M.A."/>
            <person name="Merkel A.Y."/>
            <person name="Slobodkin A.I."/>
        </authorList>
    </citation>
    <scope>NUCLEOTIDE SEQUENCE</scope>
    <source>
        <strain evidence="1">M08but</strain>
    </source>
</reference>
<protein>
    <recommendedName>
        <fullName evidence="3">PIN domain-containing protein</fullName>
    </recommendedName>
</protein>
<evidence type="ECO:0008006" key="3">
    <source>
        <dbReference type="Google" id="ProtNLM"/>
    </source>
</evidence>
<evidence type="ECO:0000313" key="1">
    <source>
        <dbReference type="EMBL" id="MCJ8503234.1"/>
    </source>
</evidence>
<sequence>MIDDKTLKKSVRGRRILVDSNIIIYLTEMTEPYHHLSRELFAMIEGGNASAVFSILSVAEVMQGPLRAGKSDIAE</sequence>
<dbReference type="EMBL" id="JALJRB010000089">
    <property type="protein sequence ID" value="MCJ8503234.1"/>
    <property type="molecule type" value="Genomic_DNA"/>
</dbReference>
<gene>
    <name evidence="1" type="ORF">MRX98_21855</name>
</gene>
<evidence type="ECO:0000313" key="2">
    <source>
        <dbReference type="Proteomes" id="UP001165427"/>
    </source>
</evidence>
<dbReference type="AlphaFoldDB" id="A0AA41ULB4"/>
<dbReference type="RefSeq" id="WP_246915316.1">
    <property type="nucleotide sequence ID" value="NZ_JALJRB010000089.1"/>
</dbReference>
<organism evidence="1 2">
    <name type="scientific">Desulfatitalea alkaliphila</name>
    <dbReference type="NCBI Taxonomy" id="2929485"/>
    <lineage>
        <taxon>Bacteria</taxon>
        <taxon>Pseudomonadati</taxon>
        <taxon>Thermodesulfobacteriota</taxon>
        <taxon>Desulfobacteria</taxon>
        <taxon>Desulfobacterales</taxon>
        <taxon>Desulfosarcinaceae</taxon>
        <taxon>Desulfatitalea</taxon>
    </lineage>
</organism>
<name>A0AA41ULB4_9BACT</name>